<name>A0A0N0LUD3_9GAMM</name>
<dbReference type="GO" id="GO:0051301">
    <property type="term" value="P:cell division"/>
    <property type="evidence" value="ECO:0007669"/>
    <property type="project" value="TreeGrafter"/>
</dbReference>
<dbReference type="Gene3D" id="3.40.50.300">
    <property type="entry name" value="P-loop containing nucleotide triphosphate hydrolases"/>
    <property type="match status" value="1"/>
</dbReference>
<keyword evidence="4" id="KW-1185">Reference proteome</keyword>
<dbReference type="AlphaFoldDB" id="A0A0N0LUD3"/>
<evidence type="ECO:0000256" key="1">
    <source>
        <dbReference type="ARBA" id="ARBA00022741"/>
    </source>
</evidence>
<dbReference type="GO" id="GO:0016887">
    <property type="term" value="F:ATP hydrolysis activity"/>
    <property type="evidence" value="ECO:0007669"/>
    <property type="project" value="InterPro"/>
</dbReference>
<dbReference type="Pfam" id="PF03969">
    <property type="entry name" value="AFG1_ATPase"/>
    <property type="match status" value="2"/>
</dbReference>
<accession>A0A0N0LUD3</accession>
<dbReference type="PANTHER" id="PTHR12169:SF6">
    <property type="entry name" value="AFG1-LIKE ATPASE"/>
    <property type="match status" value="1"/>
</dbReference>
<organism evidence="3 4">
    <name type="scientific">Pseudoalteromonas porphyrae</name>
    <dbReference type="NCBI Taxonomy" id="187330"/>
    <lineage>
        <taxon>Bacteria</taxon>
        <taxon>Pseudomonadati</taxon>
        <taxon>Pseudomonadota</taxon>
        <taxon>Gammaproteobacteria</taxon>
        <taxon>Alteromonadales</taxon>
        <taxon>Pseudoalteromonadaceae</taxon>
        <taxon>Pseudoalteromonas</taxon>
    </lineage>
</organism>
<dbReference type="SUPFAM" id="SSF52540">
    <property type="entry name" value="P-loop containing nucleoside triphosphate hydrolases"/>
    <property type="match status" value="1"/>
</dbReference>
<reference evidence="3 4" key="1">
    <citation type="submission" date="2015-08" db="EMBL/GenBank/DDBJ databases">
        <title>Draft Genome Sequence of Pseudoalteromonas porphyrae UCD-SED14.</title>
        <authorList>
            <person name="Coil D.A."/>
            <person name="Jospin G."/>
            <person name="Lee R.D."/>
            <person name="Eisen J.A."/>
        </authorList>
    </citation>
    <scope>NUCLEOTIDE SEQUENCE [LARGE SCALE GENOMIC DNA]</scope>
    <source>
        <strain evidence="3 4">UCD-SED14</strain>
    </source>
</reference>
<proteinExistence type="predicted"/>
<comment type="caution">
    <text evidence="3">The sequence shown here is derived from an EMBL/GenBank/DDBJ whole genome shotgun (WGS) entry which is preliminary data.</text>
</comment>
<dbReference type="GO" id="GO:0005737">
    <property type="term" value="C:cytoplasm"/>
    <property type="evidence" value="ECO:0007669"/>
    <property type="project" value="TreeGrafter"/>
</dbReference>
<evidence type="ECO:0000256" key="2">
    <source>
        <dbReference type="ARBA" id="ARBA00022840"/>
    </source>
</evidence>
<dbReference type="STRING" id="187330.AMS58_00400"/>
<dbReference type="GO" id="GO:0005524">
    <property type="term" value="F:ATP binding"/>
    <property type="evidence" value="ECO:0007669"/>
    <property type="project" value="UniProtKB-KW"/>
</dbReference>
<dbReference type="NCBIfam" id="NF040713">
    <property type="entry name" value="ZapE"/>
    <property type="match status" value="1"/>
</dbReference>
<dbReference type="EMBL" id="LHPH01000030">
    <property type="protein sequence ID" value="KPH56941.1"/>
    <property type="molecule type" value="Genomic_DNA"/>
</dbReference>
<dbReference type="RefSeq" id="WP_054455902.1">
    <property type="nucleotide sequence ID" value="NZ_LHPH01000030.1"/>
</dbReference>
<keyword evidence="1" id="KW-0547">Nucleotide-binding</keyword>
<protein>
    <submittedName>
        <fullName evidence="3">ATPase</fullName>
    </submittedName>
</protein>
<keyword evidence="2" id="KW-0067">ATP-binding</keyword>
<dbReference type="PANTHER" id="PTHR12169">
    <property type="entry name" value="ATPASE N2B"/>
    <property type="match status" value="1"/>
</dbReference>
<dbReference type="GO" id="GO:0032153">
    <property type="term" value="C:cell division site"/>
    <property type="evidence" value="ECO:0007669"/>
    <property type="project" value="TreeGrafter"/>
</dbReference>
<evidence type="ECO:0000313" key="3">
    <source>
        <dbReference type="EMBL" id="KPH56941.1"/>
    </source>
</evidence>
<gene>
    <name evidence="3" type="ORF">ADS77_19445</name>
</gene>
<dbReference type="InterPro" id="IPR005654">
    <property type="entry name" value="ATPase_AFG1-like"/>
</dbReference>
<dbReference type="PATRIC" id="fig|187330.3.peg.2541"/>
<dbReference type="InterPro" id="IPR027417">
    <property type="entry name" value="P-loop_NTPase"/>
</dbReference>
<evidence type="ECO:0000313" key="4">
    <source>
        <dbReference type="Proteomes" id="UP000037848"/>
    </source>
</evidence>
<sequence>MTVSSGQILQYYNTQITMGELELDTAQLKAVTALDELANALQTPLKWWQPPLVVKGVYLHGPVGRGKSMLMDVFYTRVMISQKTRLHFHHFIAQVHQRLAQLQGIKNPLDQIAKEWSANLKLICFDEFFVSDIGDAMIMAGLFKALFARQVVLVATSNCQPEQLYYNGLQRARFLPTIELIKRHCHIIDVAGEVDHRFRFGQLATHYFVGALERTLISHFKSSENHIRQGSNISVCGRNMTYLVRSENAIMFDFMALCSGARSTADYIYLAQHFTRIYIANVPVMGASATNKQIVHGIEDSYQREKQDLQEHTLDDEARRFIALVDEFYDRGKLLVIGADVAIAQLYQGKKLAFEYARTVSRLVEMQSWPLIN</sequence>
<dbReference type="OrthoDB" id="9774491at2"/>
<dbReference type="Proteomes" id="UP000037848">
    <property type="component" value="Unassembled WGS sequence"/>
</dbReference>